<keyword evidence="3" id="KW-0560">Oxidoreductase</keyword>
<dbReference type="InterPro" id="IPR050123">
    <property type="entry name" value="Prok_molybdopt-oxidoreductase"/>
</dbReference>
<dbReference type="PANTHER" id="PTHR43105:SF9">
    <property type="entry name" value="NADPH-FE(3+) OXIDOREDUCTASE SUBUNIT ALPHA"/>
    <property type="match status" value="1"/>
</dbReference>
<protein>
    <submittedName>
        <fullName evidence="7">Anaerobic selenocysteine-containing dehydrogenase</fullName>
    </submittedName>
</protein>
<dbReference type="AlphaFoldDB" id="A0A239BG99"/>
<dbReference type="Gene3D" id="2.20.25.90">
    <property type="entry name" value="ADC-like domains"/>
    <property type="match status" value="1"/>
</dbReference>
<dbReference type="PANTHER" id="PTHR43105">
    <property type="entry name" value="RESPIRATORY NITRATE REDUCTASE"/>
    <property type="match status" value="1"/>
</dbReference>
<sequence length="744" mass="80434">MTWQPTACVLCASNCGIEIELDERRFKRIRGDKAHPSSQGYTCEKPLRLDHYQNGTDRLTHPLRRRPDGTFERIDWDTAITEVAGRLAAVRDAHGGETIFYYGGGGQGNHLGGSYSGSVMRALGGRYRSNALAQEKTGQFWVSDRMIGNFATGDFEHCELALFIGKNPWQSHGIPRARPTLREIARDPARAMIVIDPRVTETAELADIHLRLKPGTDAWLLAALAAVLVQEDLIARDWLAGRAEGLDEVVTALAKVPVAAYAKVADVPEDLVRQAARRIASASSVAAMEDLGTQMTLHSTLNSYLDSLIILLTGNFGRPGTNNPPILFMPLVQTSYLRPQKERFSPVAGARIISGLIPSNVVAEEILTDHPARYRAMLVESSNPAHSLADSPRMREALQALDVLVVIDVAMTETARLADYVLPAPSQFEKWEATFFNLEAPANYFHLRRPVLDPPPGSDLLPEPEIHARLCEALGALPDLTALHQAAAEGRTAFAGAFLTAMATDPALAAVPEVALYRTLGPTLPAPAAASLWAQAHQVAMRHPDAVRRAGVTGDDLGEALFEAILSNPSGIHFTVDEPGDGLRRIGTSDGRIHLALPDLLAELSDLPPAGPPRHPDFPFVLSAGERRAFTANTLYRDPAWRRRDTSGALRINPSDAVGLGLENGSLARVTTRRGSVEVAVELFPGLRPGHVSLPNGLGLGYPAEDGVSVLTGAPPNELTSSDARDRFAGTPWHKHVPARVEAV</sequence>
<dbReference type="OrthoDB" id="7376058at2"/>
<dbReference type="Pfam" id="PF04879">
    <property type="entry name" value="Molybdop_Fe4S4"/>
    <property type="match status" value="1"/>
</dbReference>
<evidence type="ECO:0000256" key="5">
    <source>
        <dbReference type="ARBA" id="ARBA00023014"/>
    </source>
</evidence>
<dbReference type="GO" id="GO:0046872">
    <property type="term" value="F:metal ion binding"/>
    <property type="evidence" value="ECO:0007669"/>
    <property type="project" value="UniProtKB-KW"/>
</dbReference>
<evidence type="ECO:0000256" key="4">
    <source>
        <dbReference type="ARBA" id="ARBA00023004"/>
    </source>
</evidence>
<dbReference type="GO" id="GO:0016491">
    <property type="term" value="F:oxidoreductase activity"/>
    <property type="evidence" value="ECO:0007669"/>
    <property type="project" value="UniProtKB-KW"/>
</dbReference>
<dbReference type="InterPro" id="IPR006963">
    <property type="entry name" value="Mopterin_OxRdtase_4Fe-4S_dom"/>
</dbReference>
<dbReference type="InterPro" id="IPR006657">
    <property type="entry name" value="MoPterin_dinucl-bd_dom"/>
</dbReference>
<dbReference type="GO" id="GO:0016020">
    <property type="term" value="C:membrane"/>
    <property type="evidence" value="ECO:0007669"/>
    <property type="project" value="TreeGrafter"/>
</dbReference>
<dbReference type="GO" id="GO:0051539">
    <property type="term" value="F:4 iron, 4 sulfur cluster binding"/>
    <property type="evidence" value="ECO:0007669"/>
    <property type="project" value="UniProtKB-KW"/>
</dbReference>
<dbReference type="Gene3D" id="2.40.40.20">
    <property type="match status" value="1"/>
</dbReference>
<accession>A0A239BG99</accession>
<dbReference type="InterPro" id="IPR006656">
    <property type="entry name" value="Mopterin_OxRdtase"/>
</dbReference>
<dbReference type="SMART" id="SM00926">
    <property type="entry name" value="Molybdop_Fe4S4"/>
    <property type="match status" value="1"/>
</dbReference>
<keyword evidence="1" id="KW-0004">4Fe-4S</keyword>
<dbReference type="Proteomes" id="UP000198282">
    <property type="component" value="Unassembled WGS sequence"/>
</dbReference>
<name>A0A239BG99_9ACTN</name>
<dbReference type="Pfam" id="PF01568">
    <property type="entry name" value="Molydop_binding"/>
    <property type="match status" value="1"/>
</dbReference>
<dbReference type="GO" id="GO:0043546">
    <property type="term" value="F:molybdopterin cofactor binding"/>
    <property type="evidence" value="ECO:0007669"/>
    <property type="project" value="InterPro"/>
</dbReference>
<feature type="domain" description="4Fe-4S Mo/W bis-MGD-type" evidence="6">
    <location>
        <begin position="1"/>
        <end position="57"/>
    </location>
</feature>
<dbReference type="EMBL" id="FZOD01000003">
    <property type="protein sequence ID" value="SNS06960.1"/>
    <property type="molecule type" value="Genomic_DNA"/>
</dbReference>
<dbReference type="InterPro" id="IPR009010">
    <property type="entry name" value="Asp_de-COase-like_dom_sf"/>
</dbReference>
<keyword evidence="8" id="KW-1185">Reference proteome</keyword>
<organism evidence="7 8">
    <name type="scientific">Streptosporangium subroseum</name>
    <dbReference type="NCBI Taxonomy" id="106412"/>
    <lineage>
        <taxon>Bacteria</taxon>
        <taxon>Bacillati</taxon>
        <taxon>Actinomycetota</taxon>
        <taxon>Actinomycetes</taxon>
        <taxon>Streptosporangiales</taxon>
        <taxon>Streptosporangiaceae</taxon>
        <taxon>Streptosporangium</taxon>
    </lineage>
</organism>
<dbReference type="SUPFAM" id="SSF53706">
    <property type="entry name" value="Formate dehydrogenase/DMSO reductase, domains 1-3"/>
    <property type="match status" value="1"/>
</dbReference>
<dbReference type="PROSITE" id="PS51669">
    <property type="entry name" value="4FE4S_MOW_BIS_MGD"/>
    <property type="match status" value="1"/>
</dbReference>
<reference evidence="7 8" key="1">
    <citation type="submission" date="2017-06" db="EMBL/GenBank/DDBJ databases">
        <authorList>
            <person name="Kim H.J."/>
            <person name="Triplett B.A."/>
        </authorList>
    </citation>
    <scope>NUCLEOTIDE SEQUENCE [LARGE SCALE GENOMIC DNA]</scope>
    <source>
        <strain evidence="7 8">CGMCC 4.2132</strain>
    </source>
</reference>
<dbReference type="Pfam" id="PF00384">
    <property type="entry name" value="Molybdopterin"/>
    <property type="match status" value="1"/>
</dbReference>
<keyword evidence="4" id="KW-0408">Iron</keyword>
<dbReference type="Gene3D" id="3.40.228.10">
    <property type="entry name" value="Dimethylsulfoxide Reductase, domain 2"/>
    <property type="match status" value="1"/>
</dbReference>
<dbReference type="Gene3D" id="3.40.50.740">
    <property type="match status" value="1"/>
</dbReference>
<keyword evidence="2" id="KW-0479">Metal-binding</keyword>
<proteinExistence type="predicted"/>
<dbReference type="SUPFAM" id="SSF50692">
    <property type="entry name" value="ADC-like"/>
    <property type="match status" value="1"/>
</dbReference>
<evidence type="ECO:0000256" key="1">
    <source>
        <dbReference type="ARBA" id="ARBA00022485"/>
    </source>
</evidence>
<dbReference type="RefSeq" id="WP_089205903.1">
    <property type="nucleotide sequence ID" value="NZ_FZOD01000003.1"/>
</dbReference>
<keyword evidence="5" id="KW-0411">Iron-sulfur</keyword>
<evidence type="ECO:0000256" key="2">
    <source>
        <dbReference type="ARBA" id="ARBA00022723"/>
    </source>
</evidence>
<evidence type="ECO:0000313" key="8">
    <source>
        <dbReference type="Proteomes" id="UP000198282"/>
    </source>
</evidence>
<evidence type="ECO:0000256" key="3">
    <source>
        <dbReference type="ARBA" id="ARBA00023002"/>
    </source>
</evidence>
<gene>
    <name evidence="7" type="ORF">SAMN05216276_1003197</name>
</gene>
<evidence type="ECO:0000259" key="6">
    <source>
        <dbReference type="PROSITE" id="PS51669"/>
    </source>
</evidence>
<evidence type="ECO:0000313" key="7">
    <source>
        <dbReference type="EMBL" id="SNS06960.1"/>
    </source>
</evidence>